<dbReference type="AlphaFoldDB" id="A0AAD6T0H7"/>
<evidence type="ECO:0000313" key="7">
    <source>
        <dbReference type="Proteomes" id="UP001218188"/>
    </source>
</evidence>
<dbReference type="PANTHER" id="PTHR44329:SF288">
    <property type="entry name" value="MITOGEN-ACTIVATED PROTEIN KINASE KINASE KINASE 20"/>
    <property type="match status" value="1"/>
</dbReference>
<keyword evidence="2" id="KW-0547">Nucleotide-binding</keyword>
<keyword evidence="4" id="KW-0067">ATP-binding</keyword>
<evidence type="ECO:0000256" key="2">
    <source>
        <dbReference type="ARBA" id="ARBA00022741"/>
    </source>
</evidence>
<dbReference type="InterPro" id="IPR051681">
    <property type="entry name" value="Ser/Thr_Kinases-Pseudokinases"/>
</dbReference>
<gene>
    <name evidence="6" type="ORF">C8F04DRAFT_954147</name>
</gene>
<evidence type="ECO:0000256" key="4">
    <source>
        <dbReference type="ARBA" id="ARBA00022840"/>
    </source>
</evidence>
<dbReference type="InterPro" id="IPR000719">
    <property type="entry name" value="Prot_kinase_dom"/>
</dbReference>
<dbReference type="Gene3D" id="1.10.510.10">
    <property type="entry name" value="Transferase(Phosphotransferase) domain 1"/>
    <property type="match status" value="1"/>
</dbReference>
<dbReference type="GO" id="GO:0004674">
    <property type="term" value="F:protein serine/threonine kinase activity"/>
    <property type="evidence" value="ECO:0007669"/>
    <property type="project" value="TreeGrafter"/>
</dbReference>
<accession>A0AAD6T0H7</accession>
<feature type="domain" description="Protein kinase" evidence="5">
    <location>
        <begin position="1"/>
        <end position="137"/>
    </location>
</feature>
<dbReference type="InterPro" id="IPR001245">
    <property type="entry name" value="Ser-Thr/Tyr_kinase_cat_dom"/>
</dbReference>
<dbReference type="EMBL" id="JARJCM010000045">
    <property type="protein sequence ID" value="KAJ7036190.1"/>
    <property type="molecule type" value="Genomic_DNA"/>
</dbReference>
<dbReference type="PROSITE" id="PS50011">
    <property type="entry name" value="PROTEIN_KINASE_DOM"/>
    <property type="match status" value="1"/>
</dbReference>
<sequence length="173" mass="19621">NILITKDWRACLTDFGLSVFSDATSSETTNRGGSLYWMAPELLDPDKHGLKFIRTQATDVYAYGCVCLEVVYTGRPPFAHLPEPAALMKVLNGEQPERPSGSPKMSDVLWRNITTYWSESPRVRPETRLIVRDMVWPRPLESPAPTSLPLLNKVTGQNYLQRPQQLHHLHPPQ</sequence>
<keyword evidence="1" id="KW-0808">Transferase</keyword>
<evidence type="ECO:0000256" key="1">
    <source>
        <dbReference type="ARBA" id="ARBA00022679"/>
    </source>
</evidence>
<name>A0AAD6T0H7_9AGAR</name>
<dbReference type="InterPro" id="IPR011009">
    <property type="entry name" value="Kinase-like_dom_sf"/>
</dbReference>
<dbReference type="PANTHER" id="PTHR44329">
    <property type="entry name" value="SERINE/THREONINE-PROTEIN KINASE TNNI3K-RELATED"/>
    <property type="match status" value="1"/>
</dbReference>
<protein>
    <submittedName>
        <fullName evidence="6">Kinase-like domain-containing protein</fullName>
    </submittedName>
</protein>
<reference evidence="6" key="1">
    <citation type="submission" date="2023-03" db="EMBL/GenBank/DDBJ databases">
        <title>Massive genome expansion in bonnet fungi (Mycena s.s.) driven by repeated elements and novel gene families across ecological guilds.</title>
        <authorList>
            <consortium name="Lawrence Berkeley National Laboratory"/>
            <person name="Harder C.B."/>
            <person name="Miyauchi S."/>
            <person name="Viragh M."/>
            <person name="Kuo A."/>
            <person name="Thoen E."/>
            <person name="Andreopoulos B."/>
            <person name="Lu D."/>
            <person name="Skrede I."/>
            <person name="Drula E."/>
            <person name="Henrissat B."/>
            <person name="Morin E."/>
            <person name="Kohler A."/>
            <person name="Barry K."/>
            <person name="LaButti K."/>
            <person name="Morin E."/>
            <person name="Salamov A."/>
            <person name="Lipzen A."/>
            <person name="Mereny Z."/>
            <person name="Hegedus B."/>
            <person name="Baldrian P."/>
            <person name="Stursova M."/>
            <person name="Weitz H."/>
            <person name="Taylor A."/>
            <person name="Grigoriev I.V."/>
            <person name="Nagy L.G."/>
            <person name="Martin F."/>
            <person name="Kauserud H."/>
        </authorList>
    </citation>
    <scope>NUCLEOTIDE SEQUENCE</scope>
    <source>
        <strain evidence="6">CBHHK200</strain>
    </source>
</reference>
<evidence type="ECO:0000256" key="3">
    <source>
        <dbReference type="ARBA" id="ARBA00022777"/>
    </source>
</evidence>
<dbReference type="SUPFAM" id="SSF56112">
    <property type="entry name" value="Protein kinase-like (PK-like)"/>
    <property type="match status" value="1"/>
</dbReference>
<keyword evidence="7" id="KW-1185">Reference proteome</keyword>
<dbReference type="GO" id="GO:0005524">
    <property type="term" value="F:ATP binding"/>
    <property type="evidence" value="ECO:0007669"/>
    <property type="project" value="UniProtKB-KW"/>
</dbReference>
<comment type="caution">
    <text evidence="6">The sequence shown here is derived from an EMBL/GenBank/DDBJ whole genome shotgun (WGS) entry which is preliminary data.</text>
</comment>
<keyword evidence="3 6" id="KW-0418">Kinase</keyword>
<dbReference type="Proteomes" id="UP001218188">
    <property type="component" value="Unassembled WGS sequence"/>
</dbReference>
<organism evidence="6 7">
    <name type="scientific">Mycena alexandri</name>
    <dbReference type="NCBI Taxonomy" id="1745969"/>
    <lineage>
        <taxon>Eukaryota</taxon>
        <taxon>Fungi</taxon>
        <taxon>Dikarya</taxon>
        <taxon>Basidiomycota</taxon>
        <taxon>Agaricomycotina</taxon>
        <taxon>Agaricomycetes</taxon>
        <taxon>Agaricomycetidae</taxon>
        <taxon>Agaricales</taxon>
        <taxon>Marasmiineae</taxon>
        <taxon>Mycenaceae</taxon>
        <taxon>Mycena</taxon>
    </lineage>
</organism>
<dbReference type="Pfam" id="PF07714">
    <property type="entry name" value="PK_Tyr_Ser-Thr"/>
    <property type="match status" value="1"/>
</dbReference>
<evidence type="ECO:0000259" key="5">
    <source>
        <dbReference type="PROSITE" id="PS50011"/>
    </source>
</evidence>
<feature type="non-terminal residue" evidence="6">
    <location>
        <position position="1"/>
    </location>
</feature>
<evidence type="ECO:0000313" key="6">
    <source>
        <dbReference type="EMBL" id="KAJ7036190.1"/>
    </source>
</evidence>
<proteinExistence type="predicted"/>